<sequence length="321" mass="34216">MTTTPTIQQIAVVGAGYMGGGIAVTFAAHGYQVLIADVDAATAERARDRLHAEAKQFEANDLVPLGFASAVAQNLSAAESMEAAVADADFIMEVVPEIESIKLDVLRRLSTANPTATIGTNTSAIPITSLAVGVENPDRFLGVHWMNPAPFIPCVEIIPHTGTREGLVDFASDLMRAVGKRPSTVSDSPGFVANRLQYALLKEASTMLSEGVATAKEIDAIVSNSFGFRLSFFGPFAIADMAGLDVYQGAFGVLERAYGERFSTPDVIEKSVAAGNFGIKTGKGLLDLDAESQDDLLAYRDRAYVELNRLRDRLGESPALR</sequence>
<dbReference type="InterPro" id="IPR036291">
    <property type="entry name" value="NAD(P)-bd_dom_sf"/>
</dbReference>
<comment type="pathway">
    <text evidence="1">Lipid metabolism; butanoate metabolism.</text>
</comment>
<dbReference type="SUPFAM" id="SSF48179">
    <property type="entry name" value="6-phosphogluconate dehydrogenase C-terminal domain-like"/>
    <property type="match status" value="1"/>
</dbReference>
<feature type="domain" description="3-hydroxyacyl-CoA dehydrogenase NAD binding" evidence="5">
    <location>
        <begin position="9"/>
        <end position="187"/>
    </location>
</feature>
<evidence type="ECO:0000256" key="2">
    <source>
        <dbReference type="ARBA" id="ARBA00009463"/>
    </source>
</evidence>
<gene>
    <name evidence="6" type="ORF">O4220_17055</name>
</gene>
<evidence type="ECO:0000259" key="4">
    <source>
        <dbReference type="Pfam" id="PF00725"/>
    </source>
</evidence>
<dbReference type="RefSeq" id="WP_269606278.1">
    <property type="nucleotide sequence ID" value="NZ_JAPWIJ010000006.1"/>
</dbReference>
<dbReference type="InterPro" id="IPR006180">
    <property type="entry name" value="3-OHacyl-CoA_DH_CS"/>
</dbReference>
<dbReference type="SUPFAM" id="SSF51735">
    <property type="entry name" value="NAD(P)-binding Rossmann-fold domains"/>
    <property type="match status" value="1"/>
</dbReference>
<evidence type="ECO:0000256" key="1">
    <source>
        <dbReference type="ARBA" id="ARBA00005086"/>
    </source>
</evidence>
<dbReference type="PANTHER" id="PTHR48075">
    <property type="entry name" value="3-HYDROXYACYL-COA DEHYDROGENASE FAMILY PROTEIN"/>
    <property type="match status" value="1"/>
</dbReference>
<comment type="similarity">
    <text evidence="2">Belongs to the 3-hydroxyacyl-CoA dehydrogenase family.</text>
</comment>
<dbReference type="InterPro" id="IPR022694">
    <property type="entry name" value="3-OHacyl-CoA_DH"/>
</dbReference>
<dbReference type="Gene3D" id="3.40.50.720">
    <property type="entry name" value="NAD(P)-binding Rossmann-like Domain"/>
    <property type="match status" value="1"/>
</dbReference>
<dbReference type="Pfam" id="PF02737">
    <property type="entry name" value="3HCDH_N"/>
    <property type="match status" value="1"/>
</dbReference>
<dbReference type="PROSITE" id="PS00067">
    <property type="entry name" value="3HCDH"/>
    <property type="match status" value="1"/>
</dbReference>
<feature type="domain" description="3-hydroxyacyl-CoA dehydrogenase C-terminal" evidence="4">
    <location>
        <begin position="190"/>
        <end position="286"/>
    </location>
</feature>
<comment type="caution">
    <text evidence="6">The sequence shown here is derived from an EMBL/GenBank/DDBJ whole genome shotgun (WGS) entry which is preliminary data.</text>
</comment>
<dbReference type="PIRSF" id="PIRSF000105">
    <property type="entry name" value="HCDH"/>
    <property type="match status" value="1"/>
</dbReference>
<dbReference type="InterPro" id="IPR013328">
    <property type="entry name" value="6PGD_dom2"/>
</dbReference>
<dbReference type="Proteomes" id="UP001081071">
    <property type="component" value="Unassembled WGS sequence"/>
</dbReference>
<accession>A0ABT4MGV8</accession>
<dbReference type="InterPro" id="IPR008927">
    <property type="entry name" value="6-PGluconate_DH-like_C_sf"/>
</dbReference>
<dbReference type="Pfam" id="PF00725">
    <property type="entry name" value="3HCDH"/>
    <property type="match status" value="1"/>
</dbReference>
<dbReference type="Gene3D" id="1.10.1040.10">
    <property type="entry name" value="N-(1-d-carboxylethyl)-l-norvaline Dehydrogenase, domain 2"/>
    <property type="match status" value="1"/>
</dbReference>
<evidence type="ECO:0000256" key="3">
    <source>
        <dbReference type="ARBA" id="ARBA00023002"/>
    </source>
</evidence>
<proteinExistence type="inferred from homology"/>
<name>A0ABT4MGV8_9NOCA</name>
<evidence type="ECO:0000259" key="5">
    <source>
        <dbReference type="Pfam" id="PF02737"/>
    </source>
</evidence>
<evidence type="ECO:0000313" key="7">
    <source>
        <dbReference type="Proteomes" id="UP001081071"/>
    </source>
</evidence>
<dbReference type="InterPro" id="IPR006176">
    <property type="entry name" value="3-OHacyl-CoA_DH_NAD-bd"/>
</dbReference>
<evidence type="ECO:0000313" key="6">
    <source>
        <dbReference type="EMBL" id="MCZ4520223.1"/>
    </source>
</evidence>
<keyword evidence="3" id="KW-0560">Oxidoreductase</keyword>
<organism evidence="6 7">
    <name type="scientific">Rhodococcus ruber</name>
    <dbReference type="NCBI Taxonomy" id="1830"/>
    <lineage>
        <taxon>Bacteria</taxon>
        <taxon>Bacillati</taxon>
        <taxon>Actinomycetota</taxon>
        <taxon>Actinomycetes</taxon>
        <taxon>Mycobacteriales</taxon>
        <taxon>Nocardiaceae</taxon>
        <taxon>Rhodococcus</taxon>
    </lineage>
</organism>
<dbReference type="EMBL" id="JAPWIJ010000006">
    <property type="protein sequence ID" value="MCZ4520223.1"/>
    <property type="molecule type" value="Genomic_DNA"/>
</dbReference>
<reference evidence="6" key="1">
    <citation type="submission" date="2022-12" db="EMBL/GenBank/DDBJ databases">
        <authorList>
            <person name="Krivoruchko A.V."/>
            <person name="Elkin A."/>
        </authorList>
    </citation>
    <scope>NUCLEOTIDE SEQUENCE</scope>
    <source>
        <strain evidence="6">IEGM 1391</strain>
    </source>
</reference>
<dbReference type="PANTHER" id="PTHR48075:SF5">
    <property type="entry name" value="3-HYDROXYBUTYRYL-COA DEHYDROGENASE"/>
    <property type="match status" value="1"/>
</dbReference>
<dbReference type="InterPro" id="IPR006108">
    <property type="entry name" value="3HC_DH_C"/>
</dbReference>
<keyword evidence="7" id="KW-1185">Reference proteome</keyword>
<protein>
    <submittedName>
        <fullName evidence="6">3-hydroxyacyl-CoA dehydrogenase family protein</fullName>
    </submittedName>
</protein>